<protein>
    <submittedName>
        <fullName evidence="6">ABC transporter ATP-binding protein</fullName>
    </submittedName>
</protein>
<dbReference type="PROSITE" id="PS00211">
    <property type="entry name" value="ABC_TRANSPORTER_1"/>
    <property type="match status" value="1"/>
</dbReference>
<dbReference type="InterPro" id="IPR003439">
    <property type="entry name" value="ABC_transporter-like_ATP-bd"/>
</dbReference>
<dbReference type="SUPFAM" id="SSF52540">
    <property type="entry name" value="P-loop containing nucleoside triphosphate hydrolases"/>
    <property type="match status" value="1"/>
</dbReference>
<dbReference type="FunFam" id="3.40.50.300:FF:000032">
    <property type="entry name" value="Export ABC transporter ATP-binding protein"/>
    <property type="match status" value="1"/>
</dbReference>
<dbReference type="GO" id="GO:0005886">
    <property type="term" value="C:plasma membrane"/>
    <property type="evidence" value="ECO:0007669"/>
    <property type="project" value="TreeGrafter"/>
</dbReference>
<dbReference type="GO" id="GO:0016887">
    <property type="term" value="F:ATP hydrolysis activity"/>
    <property type="evidence" value="ECO:0007669"/>
    <property type="project" value="InterPro"/>
</dbReference>
<feature type="region of interest" description="Disordered" evidence="4">
    <location>
        <begin position="13"/>
        <end position="39"/>
    </location>
</feature>
<evidence type="ECO:0000256" key="1">
    <source>
        <dbReference type="ARBA" id="ARBA00022448"/>
    </source>
</evidence>
<evidence type="ECO:0000256" key="2">
    <source>
        <dbReference type="ARBA" id="ARBA00022741"/>
    </source>
</evidence>
<dbReference type="GO" id="GO:0098796">
    <property type="term" value="C:membrane protein complex"/>
    <property type="evidence" value="ECO:0007669"/>
    <property type="project" value="UniProtKB-ARBA"/>
</dbReference>
<name>A0AA90HAR0_9ACTN</name>
<comment type="caution">
    <text evidence="6">The sequence shown here is derived from an EMBL/GenBank/DDBJ whole genome shotgun (WGS) entry which is preliminary data.</text>
</comment>
<feature type="compositionally biased region" description="Pro residues" evidence="4">
    <location>
        <begin position="287"/>
        <end position="298"/>
    </location>
</feature>
<dbReference type="CDD" id="cd03255">
    <property type="entry name" value="ABC_MJ0796_LolCDE_FtsE"/>
    <property type="match status" value="1"/>
</dbReference>
<accession>A0AA90HAR0</accession>
<keyword evidence="1" id="KW-0813">Transport</keyword>
<feature type="domain" description="ABC transporter" evidence="5">
    <location>
        <begin position="50"/>
        <end position="299"/>
    </location>
</feature>
<proteinExistence type="predicted"/>
<gene>
    <name evidence="6" type="ORF">POF50_018150</name>
</gene>
<dbReference type="InterPro" id="IPR017871">
    <property type="entry name" value="ABC_transporter-like_CS"/>
</dbReference>
<evidence type="ECO:0000313" key="6">
    <source>
        <dbReference type="EMBL" id="MDI5971242.1"/>
    </source>
</evidence>
<dbReference type="Pfam" id="PF00005">
    <property type="entry name" value="ABC_tran"/>
    <property type="match status" value="1"/>
</dbReference>
<dbReference type="GO" id="GO:0005524">
    <property type="term" value="F:ATP binding"/>
    <property type="evidence" value="ECO:0007669"/>
    <property type="project" value="UniProtKB-KW"/>
</dbReference>
<dbReference type="InterPro" id="IPR003593">
    <property type="entry name" value="AAA+_ATPase"/>
</dbReference>
<dbReference type="InterPro" id="IPR017911">
    <property type="entry name" value="MacB-like_ATP-bd"/>
</dbReference>
<organism evidence="6">
    <name type="scientific">Streptantibioticus silvisoli</name>
    <dbReference type="NCBI Taxonomy" id="2705255"/>
    <lineage>
        <taxon>Bacteria</taxon>
        <taxon>Bacillati</taxon>
        <taxon>Actinomycetota</taxon>
        <taxon>Actinomycetes</taxon>
        <taxon>Kitasatosporales</taxon>
        <taxon>Streptomycetaceae</taxon>
        <taxon>Streptantibioticus</taxon>
    </lineage>
</organism>
<keyword evidence="2" id="KW-0547">Nucleotide-binding</keyword>
<dbReference type="Gene3D" id="3.40.50.300">
    <property type="entry name" value="P-loop containing nucleotide triphosphate hydrolases"/>
    <property type="match status" value="1"/>
</dbReference>
<sequence>MIPRLRLRRRGPADVPGAIVSSAENDPPPDPLAAHGLAAASGPWGPPPVIDVRSLMKTYGHGEAAVHALAGPYDPATGERRGVDLTVKRGDFVAVMGSSGSGKSTLMNIIGCLDVPTSGSYRLDGIDVGGLDEHQLSLVRNRKIGFVFQSFNLVPRTPALAQVELPLAYAGVRSADRRQRAVAALTLVGLGDRMDHRPNELSGGQQQRVAVARALVTSPAMLLADEPTGNLDSRSTAEVLGIVDRLNATGRTVVLITHEDEVARHAKRVVRLVDGQITEDVRQAPVDGPPPAMAPVPALPSSTGGDPR</sequence>
<dbReference type="GO" id="GO:0022857">
    <property type="term" value="F:transmembrane transporter activity"/>
    <property type="evidence" value="ECO:0007669"/>
    <property type="project" value="TreeGrafter"/>
</dbReference>
<evidence type="ECO:0000256" key="4">
    <source>
        <dbReference type="SAM" id="MobiDB-lite"/>
    </source>
</evidence>
<dbReference type="AlphaFoldDB" id="A0AA90HAR0"/>
<dbReference type="EMBL" id="JABXJJ020000021">
    <property type="protein sequence ID" value="MDI5971242.1"/>
    <property type="molecule type" value="Genomic_DNA"/>
</dbReference>
<dbReference type="PANTHER" id="PTHR24220">
    <property type="entry name" value="IMPORT ATP-BINDING PROTEIN"/>
    <property type="match status" value="1"/>
</dbReference>
<dbReference type="PANTHER" id="PTHR24220:SF86">
    <property type="entry name" value="ABC TRANSPORTER ABCH.1"/>
    <property type="match status" value="1"/>
</dbReference>
<dbReference type="InterPro" id="IPR027417">
    <property type="entry name" value="P-loop_NTPase"/>
</dbReference>
<dbReference type="RefSeq" id="WP_282698813.1">
    <property type="nucleotide sequence ID" value="NZ_JABXJJ020000021.1"/>
</dbReference>
<dbReference type="SMART" id="SM00382">
    <property type="entry name" value="AAA"/>
    <property type="match status" value="1"/>
</dbReference>
<reference evidence="6" key="1">
    <citation type="submission" date="2023-05" db="EMBL/GenBank/DDBJ databases">
        <title>Streptantibioticus silvisoli sp. nov., acidotolerant actinomycetes 1 from pine litter.</title>
        <authorList>
            <person name="Swiecimska M."/>
            <person name="Golinska P."/>
            <person name="Sangal V."/>
            <person name="Wachnowicz B."/>
            <person name="Goodfellow M."/>
        </authorList>
    </citation>
    <scope>NUCLEOTIDE SEQUENCE</scope>
    <source>
        <strain evidence="6">SL13</strain>
    </source>
</reference>
<feature type="region of interest" description="Disordered" evidence="4">
    <location>
        <begin position="282"/>
        <end position="308"/>
    </location>
</feature>
<evidence type="ECO:0000259" key="5">
    <source>
        <dbReference type="PROSITE" id="PS50893"/>
    </source>
</evidence>
<keyword evidence="3 6" id="KW-0067">ATP-binding</keyword>
<evidence type="ECO:0000256" key="3">
    <source>
        <dbReference type="ARBA" id="ARBA00022840"/>
    </source>
</evidence>
<dbReference type="PROSITE" id="PS50893">
    <property type="entry name" value="ABC_TRANSPORTER_2"/>
    <property type="match status" value="1"/>
</dbReference>
<dbReference type="InterPro" id="IPR015854">
    <property type="entry name" value="ABC_transpr_LolD-like"/>
</dbReference>